<dbReference type="EMBL" id="MU274959">
    <property type="protein sequence ID" value="KAI0083592.1"/>
    <property type="molecule type" value="Genomic_DNA"/>
</dbReference>
<proteinExistence type="predicted"/>
<feature type="non-terminal residue" evidence="1">
    <location>
        <position position="74"/>
    </location>
</feature>
<keyword evidence="2" id="KW-1185">Reference proteome</keyword>
<reference evidence="1" key="1">
    <citation type="journal article" date="2021" name="Environ. Microbiol.">
        <title>Gene family expansions and transcriptome signatures uncover fungal adaptations to wood decay.</title>
        <authorList>
            <person name="Hage H."/>
            <person name="Miyauchi S."/>
            <person name="Viragh M."/>
            <person name="Drula E."/>
            <person name="Min B."/>
            <person name="Chaduli D."/>
            <person name="Navarro D."/>
            <person name="Favel A."/>
            <person name="Norest M."/>
            <person name="Lesage-Meessen L."/>
            <person name="Balint B."/>
            <person name="Merenyi Z."/>
            <person name="de Eugenio L."/>
            <person name="Morin E."/>
            <person name="Martinez A.T."/>
            <person name="Baldrian P."/>
            <person name="Stursova M."/>
            <person name="Martinez M.J."/>
            <person name="Novotny C."/>
            <person name="Magnuson J.K."/>
            <person name="Spatafora J.W."/>
            <person name="Maurice S."/>
            <person name="Pangilinan J."/>
            <person name="Andreopoulos W."/>
            <person name="LaButti K."/>
            <person name="Hundley H."/>
            <person name="Na H."/>
            <person name="Kuo A."/>
            <person name="Barry K."/>
            <person name="Lipzen A."/>
            <person name="Henrissat B."/>
            <person name="Riley R."/>
            <person name="Ahrendt S."/>
            <person name="Nagy L.G."/>
            <person name="Grigoriev I.V."/>
            <person name="Martin F."/>
            <person name="Rosso M.N."/>
        </authorList>
    </citation>
    <scope>NUCLEOTIDE SEQUENCE</scope>
    <source>
        <strain evidence="1">CBS 384.51</strain>
    </source>
</reference>
<name>A0ACB8TNJ5_9APHY</name>
<protein>
    <submittedName>
        <fullName evidence="1">Uncharacterized protein</fullName>
    </submittedName>
</protein>
<comment type="caution">
    <text evidence="1">The sequence shown here is derived from an EMBL/GenBank/DDBJ whole genome shotgun (WGS) entry which is preliminary data.</text>
</comment>
<evidence type="ECO:0000313" key="2">
    <source>
        <dbReference type="Proteomes" id="UP001055072"/>
    </source>
</evidence>
<organism evidence="1 2">
    <name type="scientific">Irpex rosettiformis</name>
    <dbReference type="NCBI Taxonomy" id="378272"/>
    <lineage>
        <taxon>Eukaryota</taxon>
        <taxon>Fungi</taxon>
        <taxon>Dikarya</taxon>
        <taxon>Basidiomycota</taxon>
        <taxon>Agaricomycotina</taxon>
        <taxon>Agaricomycetes</taxon>
        <taxon>Polyporales</taxon>
        <taxon>Irpicaceae</taxon>
        <taxon>Irpex</taxon>
    </lineage>
</organism>
<dbReference type="Proteomes" id="UP001055072">
    <property type="component" value="Unassembled WGS sequence"/>
</dbReference>
<accession>A0ACB8TNJ5</accession>
<sequence>MKIAPELLSLYGKNGFNIPILSFTALFGEHATTTFFIFQVSRVAPWRPDEYRYHSLFALFTLIVTEFECTVVWQ</sequence>
<evidence type="ECO:0000313" key="1">
    <source>
        <dbReference type="EMBL" id="KAI0083592.1"/>
    </source>
</evidence>
<gene>
    <name evidence="1" type="ORF">BDY19DRAFT_977016</name>
</gene>